<dbReference type="RefSeq" id="WP_153235016.1">
    <property type="nucleotide sequence ID" value="NZ_WINI01000006.1"/>
</dbReference>
<dbReference type="AlphaFoldDB" id="A0A843YTR4"/>
<sequence>MTIQKNLGRHILLISSALLMTAVMSDVSAQNMEPLTGKLLSEPVATSSYVSTDVSTDVSTTAPLVAATTPVAAAPAQPQEQQASTELETRIRVGDVTHTLLQAQADGRVAGPRLPMLGVTATASWQRYLDSFQHPLPEFFKVNVSKSDSSSN</sequence>
<keyword evidence="3" id="KW-1185">Reference proteome</keyword>
<accession>A0A843YTR4</accession>
<proteinExistence type="predicted"/>
<evidence type="ECO:0000256" key="1">
    <source>
        <dbReference type="SAM" id="SignalP"/>
    </source>
</evidence>
<dbReference type="InterPro" id="IPR022053">
    <property type="entry name" value="DUF3613"/>
</dbReference>
<dbReference type="OrthoDB" id="8797260at2"/>
<feature type="chain" id="PRO_5032885651" evidence="1">
    <location>
        <begin position="30"/>
        <end position="152"/>
    </location>
</feature>
<dbReference type="Proteomes" id="UP000451565">
    <property type="component" value="Unassembled WGS sequence"/>
</dbReference>
<gene>
    <name evidence="2" type="ORF">GEV47_11990</name>
</gene>
<evidence type="ECO:0000313" key="2">
    <source>
        <dbReference type="EMBL" id="MQR01397.1"/>
    </source>
</evidence>
<name>A0A843YTR4_9BURK</name>
<keyword evidence="1" id="KW-0732">Signal</keyword>
<organism evidence="2 3">
    <name type="scientific">Glaciimonas soli</name>
    <dbReference type="NCBI Taxonomy" id="2590999"/>
    <lineage>
        <taxon>Bacteria</taxon>
        <taxon>Pseudomonadati</taxon>
        <taxon>Pseudomonadota</taxon>
        <taxon>Betaproteobacteria</taxon>
        <taxon>Burkholderiales</taxon>
        <taxon>Oxalobacteraceae</taxon>
        <taxon>Glaciimonas</taxon>
    </lineage>
</organism>
<reference evidence="2 3" key="1">
    <citation type="submission" date="2019-10" db="EMBL/GenBank/DDBJ databases">
        <title>Glaciimonas soli sp. nov., a psychrophilic bacterium isolated from the forest soil of a high elevation mountain in Taiwan.</title>
        <authorList>
            <person name="Wang L.-T."/>
            <person name="Shieh W.Y."/>
        </authorList>
    </citation>
    <scope>NUCLEOTIDE SEQUENCE [LARGE SCALE GENOMIC DNA]</scope>
    <source>
        <strain evidence="2 3">GS1</strain>
    </source>
</reference>
<protein>
    <submittedName>
        <fullName evidence="2">DUF3613 domain-containing protein</fullName>
    </submittedName>
</protein>
<feature type="signal peptide" evidence="1">
    <location>
        <begin position="1"/>
        <end position="29"/>
    </location>
</feature>
<evidence type="ECO:0000313" key="3">
    <source>
        <dbReference type="Proteomes" id="UP000451565"/>
    </source>
</evidence>
<dbReference type="Pfam" id="PF12266">
    <property type="entry name" value="DUF3613"/>
    <property type="match status" value="1"/>
</dbReference>
<comment type="caution">
    <text evidence="2">The sequence shown here is derived from an EMBL/GenBank/DDBJ whole genome shotgun (WGS) entry which is preliminary data.</text>
</comment>
<dbReference type="EMBL" id="WINI01000006">
    <property type="protein sequence ID" value="MQR01397.1"/>
    <property type="molecule type" value="Genomic_DNA"/>
</dbReference>